<sequence length="119" mass="14175">MCTQRWNRVLKPSLVKGPWTEDEDRKVTELVQKYGAKKWSTIARHLPGRVGKQCRERWCNHLDPGICKEAWKLEEDRMILECHLTLGNRWAEIAKRLPGRTDNAIKNHWNSSMRRKIER</sequence>
<dbReference type="AlphaFoldDB" id="B7G6Q9"/>
<dbReference type="InterPro" id="IPR001005">
    <property type="entry name" value="SANT/Myb"/>
</dbReference>
<organism evidence="5 6">
    <name type="scientific">Phaeodactylum tricornutum (strain CCAP 1055/1)</name>
    <dbReference type="NCBI Taxonomy" id="556484"/>
    <lineage>
        <taxon>Eukaryota</taxon>
        <taxon>Sar</taxon>
        <taxon>Stramenopiles</taxon>
        <taxon>Ochrophyta</taxon>
        <taxon>Bacillariophyta</taxon>
        <taxon>Bacillariophyceae</taxon>
        <taxon>Bacillariophycidae</taxon>
        <taxon>Naviculales</taxon>
        <taxon>Phaeodactylaceae</taxon>
        <taxon>Phaeodactylum</taxon>
    </lineage>
</organism>
<evidence type="ECO:0000259" key="3">
    <source>
        <dbReference type="PROSITE" id="PS50090"/>
    </source>
</evidence>
<dbReference type="KEGG" id="pti:PHATRDRAFT_15016"/>
<gene>
    <name evidence="5" type="ORF">PHATRDRAFT_15016</name>
</gene>
<dbReference type="RefSeq" id="XP_002182774.1">
    <property type="nucleotide sequence ID" value="XM_002182738.1"/>
</dbReference>
<dbReference type="CDD" id="cd00167">
    <property type="entry name" value="SANT"/>
    <property type="match status" value="2"/>
</dbReference>
<name>B7G6Q9_PHATC</name>
<reference evidence="6" key="2">
    <citation type="submission" date="2008-08" db="EMBL/GenBank/DDBJ databases">
        <authorList>
            <consortium name="Diatom Consortium"/>
            <person name="Grigoriev I."/>
            <person name="Grimwood J."/>
            <person name="Kuo A."/>
            <person name="Otillar R.P."/>
            <person name="Salamov A."/>
            <person name="Detter J.C."/>
            <person name="Lindquist E."/>
            <person name="Shapiro H."/>
            <person name="Lucas S."/>
            <person name="Glavina del Rio T."/>
            <person name="Pitluck S."/>
            <person name="Rokhsar D."/>
            <person name="Bowler C."/>
        </authorList>
    </citation>
    <scope>GENOME REANNOTATION</scope>
    <source>
        <strain evidence="6">CCAP 1055/1</strain>
    </source>
</reference>
<keyword evidence="6" id="KW-1185">Reference proteome</keyword>
<keyword evidence="1" id="KW-0677">Repeat</keyword>
<dbReference type="InterPro" id="IPR017930">
    <property type="entry name" value="Myb_dom"/>
</dbReference>
<accession>B7G6Q9</accession>
<evidence type="ECO:0000256" key="1">
    <source>
        <dbReference type="ARBA" id="ARBA00022737"/>
    </source>
</evidence>
<dbReference type="STRING" id="556484.B7G6Q9"/>
<feature type="domain" description="HTH myb-type" evidence="4">
    <location>
        <begin position="11"/>
        <end position="66"/>
    </location>
</feature>
<dbReference type="GeneID" id="7203791"/>
<proteinExistence type="predicted"/>
<dbReference type="Pfam" id="PF00249">
    <property type="entry name" value="Myb_DNA-binding"/>
    <property type="match status" value="2"/>
</dbReference>
<feature type="domain" description="Myb-like" evidence="3">
    <location>
        <begin position="63"/>
        <end position="113"/>
    </location>
</feature>
<keyword evidence="2" id="KW-0238">DNA-binding</keyword>
<dbReference type="GO" id="GO:0000978">
    <property type="term" value="F:RNA polymerase II cis-regulatory region sequence-specific DNA binding"/>
    <property type="evidence" value="ECO:0007669"/>
    <property type="project" value="TreeGrafter"/>
</dbReference>
<dbReference type="InParanoid" id="B7G6Q9"/>
<feature type="non-terminal residue" evidence="5">
    <location>
        <position position="119"/>
    </location>
</feature>
<dbReference type="PaxDb" id="2850-Phatr15016"/>
<dbReference type="InterPro" id="IPR009057">
    <property type="entry name" value="Homeodomain-like_sf"/>
</dbReference>
<feature type="domain" description="Myb-like" evidence="3">
    <location>
        <begin position="11"/>
        <end position="62"/>
    </location>
</feature>
<dbReference type="HOGENOM" id="CLU_367817_0_0_1"/>
<dbReference type="PANTHER" id="PTHR45614:SF25">
    <property type="entry name" value="MYB PROTEIN"/>
    <property type="match status" value="1"/>
</dbReference>
<dbReference type="PROSITE" id="PS51294">
    <property type="entry name" value="HTH_MYB"/>
    <property type="match status" value="2"/>
</dbReference>
<dbReference type="EMBL" id="CM000619">
    <property type="protein sequence ID" value="EEC45510.1"/>
    <property type="molecule type" value="Genomic_DNA"/>
</dbReference>
<evidence type="ECO:0000313" key="6">
    <source>
        <dbReference type="Proteomes" id="UP000000759"/>
    </source>
</evidence>
<dbReference type="GO" id="GO:0005634">
    <property type="term" value="C:nucleus"/>
    <property type="evidence" value="ECO:0007669"/>
    <property type="project" value="TreeGrafter"/>
</dbReference>
<dbReference type="eggNOG" id="KOG0048">
    <property type="taxonomic scope" value="Eukaryota"/>
</dbReference>
<dbReference type="OrthoDB" id="2143914at2759"/>
<dbReference type="GO" id="GO:0000981">
    <property type="term" value="F:DNA-binding transcription factor activity, RNA polymerase II-specific"/>
    <property type="evidence" value="ECO:0007669"/>
    <property type="project" value="TreeGrafter"/>
</dbReference>
<dbReference type="InterPro" id="IPR050560">
    <property type="entry name" value="MYB_TF"/>
</dbReference>
<dbReference type="PANTHER" id="PTHR45614">
    <property type="entry name" value="MYB PROTEIN-RELATED"/>
    <property type="match status" value="1"/>
</dbReference>
<dbReference type="FunFam" id="1.10.10.60:FF:000010">
    <property type="entry name" value="Transcriptional activator Myb isoform A"/>
    <property type="match status" value="1"/>
</dbReference>
<evidence type="ECO:0000259" key="4">
    <source>
        <dbReference type="PROSITE" id="PS51294"/>
    </source>
</evidence>
<dbReference type="SUPFAM" id="SSF46689">
    <property type="entry name" value="Homeodomain-like"/>
    <property type="match status" value="1"/>
</dbReference>
<dbReference type="PROSITE" id="PS50090">
    <property type="entry name" value="MYB_LIKE"/>
    <property type="match status" value="2"/>
</dbReference>
<dbReference type="Proteomes" id="UP000000759">
    <property type="component" value="Chromosome 17"/>
</dbReference>
<reference evidence="5 6" key="1">
    <citation type="journal article" date="2008" name="Nature">
        <title>The Phaeodactylum genome reveals the evolutionary history of diatom genomes.</title>
        <authorList>
            <person name="Bowler C."/>
            <person name="Allen A.E."/>
            <person name="Badger J.H."/>
            <person name="Grimwood J."/>
            <person name="Jabbari K."/>
            <person name="Kuo A."/>
            <person name="Maheswari U."/>
            <person name="Martens C."/>
            <person name="Maumus F."/>
            <person name="Otillar R.P."/>
            <person name="Rayko E."/>
            <person name="Salamov A."/>
            <person name="Vandepoele K."/>
            <person name="Beszteri B."/>
            <person name="Gruber A."/>
            <person name="Heijde M."/>
            <person name="Katinka M."/>
            <person name="Mock T."/>
            <person name="Valentin K."/>
            <person name="Verret F."/>
            <person name="Berges J.A."/>
            <person name="Brownlee C."/>
            <person name="Cadoret J.P."/>
            <person name="Chiovitti A."/>
            <person name="Choi C.J."/>
            <person name="Coesel S."/>
            <person name="De Martino A."/>
            <person name="Detter J.C."/>
            <person name="Durkin C."/>
            <person name="Falciatore A."/>
            <person name="Fournet J."/>
            <person name="Haruta M."/>
            <person name="Huysman M.J."/>
            <person name="Jenkins B.D."/>
            <person name="Jiroutova K."/>
            <person name="Jorgensen R.E."/>
            <person name="Joubert Y."/>
            <person name="Kaplan A."/>
            <person name="Kroger N."/>
            <person name="Kroth P.G."/>
            <person name="La Roche J."/>
            <person name="Lindquist E."/>
            <person name="Lommer M."/>
            <person name="Martin-Jezequel V."/>
            <person name="Lopez P.J."/>
            <person name="Lucas S."/>
            <person name="Mangogna M."/>
            <person name="McGinnis K."/>
            <person name="Medlin L.K."/>
            <person name="Montsant A."/>
            <person name="Oudot-Le Secq M.P."/>
            <person name="Napoli C."/>
            <person name="Obornik M."/>
            <person name="Parker M.S."/>
            <person name="Petit J.L."/>
            <person name="Porcel B.M."/>
            <person name="Poulsen N."/>
            <person name="Robison M."/>
            <person name="Rychlewski L."/>
            <person name="Rynearson T.A."/>
            <person name="Schmutz J."/>
            <person name="Shapiro H."/>
            <person name="Siaut M."/>
            <person name="Stanley M."/>
            <person name="Sussman M.R."/>
            <person name="Taylor A.R."/>
            <person name="Vardi A."/>
            <person name="von Dassow P."/>
            <person name="Vyverman W."/>
            <person name="Willis A."/>
            <person name="Wyrwicz L.S."/>
            <person name="Rokhsar D.S."/>
            <person name="Weissenbach J."/>
            <person name="Armbrust E.V."/>
            <person name="Green B.R."/>
            <person name="Van de Peer Y."/>
            <person name="Grigoriev I.V."/>
        </authorList>
    </citation>
    <scope>NUCLEOTIDE SEQUENCE [LARGE SCALE GENOMIC DNA]</scope>
    <source>
        <strain evidence="5 6">CCAP 1055/1</strain>
    </source>
</reference>
<protein>
    <submittedName>
        <fullName evidence="5">Uncharacterized protein</fullName>
    </submittedName>
</protein>
<evidence type="ECO:0000313" key="5">
    <source>
        <dbReference type="EMBL" id="EEC45510.1"/>
    </source>
</evidence>
<evidence type="ECO:0000256" key="2">
    <source>
        <dbReference type="ARBA" id="ARBA00023125"/>
    </source>
</evidence>
<dbReference type="SMART" id="SM00717">
    <property type="entry name" value="SANT"/>
    <property type="match status" value="2"/>
</dbReference>
<dbReference type="Gene3D" id="1.10.10.60">
    <property type="entry name" value="Homeodomain-like"/>
    <property type="match status" value="2"/>
</dbReference>
<feature type="domain" description="HTH myb-type" evidence="4">
    <location>
        <begin position="68"/>
        <end position="117"/>
    </location>
</feature>